<accession>A0ABP8D9C6</accession>
<dbReference type="EMBL" id="BAABAT010000009">
    <property type="protein sequence ID" value="GAA4250135.1"/>
    <property type="molecule type" value="Genomic_DNA"/>
</dbReference>
<keyword evidence="1" id="KW-0645">Protease</keyword>
<protein>
    <recommendedName>
        <fullName evidence="5">PDZ domain-containing protein</fullName>
    </recommendedName>
</protein>
<evidence type="ECO:0000256" key="1">
    <source>
        <dbReference type="ARBA" id="ARBA00022670"/>
    </source>
</evidence>
<evidence type="ECO:0000259" key="5">
    <source>
        <dbReference type="PROSITE" id="PS50106"/>
    </source>
</evidence>
<keyword evidence="4" id="KW-0812">Transmembrane</keyword>
<dbReference type="InterPro" id="IPR036034">
    <property type="entry name" value="PDZ_sf"/>
</dbReference>
<dbReference type="PROSITE" id="PS50106">
    <property type="entry name" value="PDZ"/>
    <property type="match status" value="1"/>
</dbReference>
<feature type="domain" description="PDZ" evidence="5">
    <location>
        <begin position="361"/>
        <end position="443"/>
    </location>
</feature>
<dbReference type="Pfam" id="PF13365">
    <property type="entry name" value="Trypsin_2"/>
    <property type="match status" value="1"/>
</dbReference>
<dbReference type="PANTHER" id="PTHR43343:SF3">
    <property type="entry name" value="PROTEASE DO-LIKE 8, CHLOROPLASTIC"/>
    <property type="match status" value="1"/>
</dbReference>
<dbReference type="Pfam" id="PF13180">
    <property type="entry name" value="PDZ_2"/>
    <property type="match status" value="1"/>
</dbReference>
<evidence type="ECO:0000256" key="2">
    <source>
        <dbReference type="ARBA" id="ARBA00022801"/>
    </source>
</evidence>
<dbReference type="SUPFAM" id="SSF50494">
    <property type="entry name" value="Trypsin-like serine proteases"/>
    <property type="match status" value="1"/>
</dbReference>
<dbReference type="PANTHER" id="PTHR43343">
    <property type="entry name" value="PEPTIDASE S12"/>
    <property type="match status" value="1"/>
</dbReference>
<name>A0ABP8D9C6_9ACTN</name>
<gene>
    <name evidence="6" type="ORF">GCM10022255_037220</name>
</gene>
<keyword evidence="4" id="KW-1133">Transmembrane helix</keyword>
<proteinExistence type="predicted"/>
<reference evidence="7" key="1">
    <citation type="journal article" date="2019" name="Int. J. Syst. Evol. Microbiol.">
        <title>The Global Catalogue of Microorganisms (GCM) 10K type strain sequencing project: providing services to taxonomists for standard genome sequencing and annotation.</title>
        <authorList>
            <consortium name="The Broad Institute Genomics Platform"/>
            <consortium name="The Broad Institute Genome Sequencing Center for Infectious Disease"/>
            <person name="Wu L."/>
            <person name="Ma J."/>
        </authorList>
    </citation>
    <scope>NUCLEOTIDE SEQUENCE [LARGE SCALE GENOMIC DNA]</scope>
    <source>
        <strain evidence="7">JCM 17441</strain>
    </source>
</reference>
<feature type="region of interest" description="Disordered" evidence="3">
    <location>
        <begin position="115"/>
        <end position="148"/>
    </location>
</feature>
<evidence type="ECO:0000256" key="4">
    <source>
        <dbReference type="SAM" id="Phobius"/>
    </source>
</evidence>
<dbReference type="Gene3D" id="2.40.10.120">
    <property type="match status" value="1"/>
</dbReference>
<evidence type="ECO:0000256" key="3">
    <source>
        <dbReference type="SAM" id="MobiDB-lite"/>
    </source>
</evidence>
<dbReference type="InterPro" id="IPR001478">
    <property type="entry name" value="PDZ"/>
</dbReference>
<feature type="compositionally biased region" description="Polar residues" evidence="3">
    <location>
        <begin position="136"/>
        <end position="148"/>
    </location>
</feature>
<comment type="caution">
    <text evidence="6">The sequence shown here is derived from an EMBL/GenBank/DDBJ whole genome shotgun (WGS) entry which is preliminary data.</text>
</comment>
<evidence type="ECO:0000313" key="7">
    <source>
        <dbReference type="Proteomes" id="UP001500620"/>
    </source>
</evidence>
<keyword evidence="4" id="KW-0472">Membrane</keyword>
<dbReference type="InterPro" id="IPR051201">
    <property type="entry name" value="Chloro_Bact_Ser_Proteases"/>
</dbReference>
<dbReference type="Gene3D" id="2.30.42.10">
    <property type="match status" value="1"/>
</dbReference>
<evidence type="ECO:0000313" key="6">
    <source>
        <dbReference type="EMBL" id="GAA4250135.1"/>
    </source>
</evidence>
<dbReference type="SUPFAM" id="SSF50156">
    <property type="entry name" value="PDZ domain-like"/>
    <property type="match status" value="1"/>
</dbReference>
<dbReference type="InterPro" id="IPR009003">
    <property type="entry name" value="Peptidase_S1_PA"/>
</dbReference>
<dbReference type="RefSeq" id="WP_345128252.1">
    <property type="nucleotide sequence ID" value="NZ_BAABAT010000009.1"/>
</dbReference>
<dbReference type="InterPro" id="IPR001940">
    <property type="entry name" value="Peptidase_S1C"/>
</dbReference>
<feature type="transmembrane region" description="Helical" evidence="4">
    <location>
        <begin position="81"/>
        <end position="104"/>
    </location>
</feature>
<keyword evidence="2" id="KW-0378">Hydrolase</keyword>
<sequence>MPEPHFAYGVAVAPGSAPVTAVPATAIPATAVPAGDGADWYGPERWGGWEGPVPPPRPPHWHRPPEWDEPPARPARRLLRWIIGIAAITGLALLVAAAGLAAIVGSRNPAPRASATAQANAAAPVPPGGILGESAEASTEASPTPTRALSTQEIVATVNKSVVNITSTLGLRNTRVAGTGVVVGNGGLVITNNHVIAGATAISGVAVANGRTFQASVVGYDRSHDIALIQLAGASNLPRLGVADSSQVKAGDPIVAVGNAGGQGGTPEAVTGSVTALNRSINAQDPDGGGSRRLDGLIEVAADIKAGDSGGPLVDRAGRLIGINTAASIDPRDQSPAGQGFAVPSNTALGIAGRIQSGKASSTIHIGPTALLGVAASDAGGRTQGAEVTGVVSGSPADRAGLENGDVLRSVDGQEIASAADLTSAIDLHHPGDEVRIAWVDRSGRTRSATVRLATGPAG</sequence>
<dbReference type="Proteomes" id="UP001500620">
    <property type="component" value="Unassembled WGS sequence"/>
</dbReference>
<dbReference type="PRINTS" id="PR00834">
    <property type="entry name" value="PROTEASES2C"/>
</dbReference>
<organism evidence="6 7">
    <name type="scientific">Dactylosporangium darangshiense</name>
    <dbReference type="NCBI Taxonomy" id="579108"/>
    <lineage>
        <taxon>Bacteria</taxon>
        <taxon>Bacillati</taxon>
        <taxon>Actinomycetota</taxon>
        <taxon>Actinomycetes</taxon>
        <taxon>Micromonosporales</taxon>
        <taxon>Micromonosporaceae</taxon>
        <taxon>Dactylosporangium</taxon>
    </lineage>
</organism>
<dbReference type="SMART" id="SM00228">
    <property type="entry name" value="PDZ"/>
    <property type="match status" value="1"/>
</dbReference>
<keyword evidence="7" id="KW-1185">Reference proteome</keyword>